<dbReference type="KEGG" id="bbo:BBOV_III001980"/>
<organism evidence="2 3">
    <name type="scientific">Babesia bovis</name>
    <dbReference type="NCBI Taxonomy" id="5865"/>
    <lineage>
        <taxon>Eukaryota</taxon>
        <taxon>Sar</taxon>
        <taxon>Alveolata</taxon>
        <taxon>Apicomplexa</taxon>
        <taxon>Aconoidasida</taxon>
        <taxon>Piroplasmida</taxon>
        <taxon>Babesiidae</taxon>
        <taxon>Babesia</taxon>
    </lineage>
</organism>
<dbReference type="InterPro" id="IPR023614">
    <property type="entry name" value="Porin_dom_sf"/>
</dbReference>
<evidence type="ECO:0000313" key="2">
    <source>
        <dbReference type="EMBL" id="EDO07765.1"/>
    </source>
</evidence>
<dbReference type="OMA" id="FPHANKF"/>
<reference evidence="2" key="2">
    <citation type="submission" date="2007-08" db="EMBL/GenBank/DDBJ databases">
        <authorList>
            <person name="Nene V."/>
        </authorList>
    </citation>
    <scope>NUCLEOTIDE SEQUENCE</scope>
    <source>
        <strain evidence="2">T2Bo</strain>
    </source>
</reference>
<dbReference type="GeneID" id="5479578"/>
<dbReference type="Gene3D" id="2.40.160.10">
    <property type="entry name" value="Porin"/>
    <property type="match status" value="1"/>
</dbReference>
<dbReference type="Proteomes" id="UP000002173">
    <property type="component" value="Unassembled WGS sequence"/>
</dbReference>
<accession>A7AMI1</accession>
<dbReference type="eggNOG" id="ENOG502SBP0">
    <property type="taxonomic scope" value="Eukaryota"/>
</dbReference>
<reference evidence="2 3" key="1">
    <citation type="journal article" date="2007" name="PLoS Pathog.">
        <title>Genome sequence of Babesia bovis and comparative analysis of apicomplexan hemoprotozoa.</title>
        <authorList>
            <person name="Brayton K.A."/>
            <person name="Lau A.O.T."/>
            <person name="Herndon D.R."/>
            <person name="Hannick L."/>
            <person name="Kappmeyer L.S."/>
            <person name="Berens S.J."/>
            <person name="Bidwell S.L."/>
            <person name="Brown W.C."/>
            <person name="Crabtree J."/>
            <person name="Fadrosh D."/>
            <person name="Feldblum T."/>
            <person name="Forberger H.A."/>
            <person name="Haas B.J."/>
            <person name="Howell J.M."/>
            <person name="Khouri H."/>
            <person name="Koo H."/>
            <person name="Mann D.J."/>
            <person name="Norimine J."/>
            <person name="Paulsen I.T."/>
            <person name="Radune D."/>
            <person name="Ren Q."/>
            <person name="Smith R.K. Jr."/>
            <person name="Suarez C.E."/>
            <person name="White O."/>
            <person name="Wortman J.R."/>
            <person name="Knowles D.P. Jr."/>
            <person name="McElwain T.F."/>
            <person name="Nene V.M."/>
        </authorList>
    </citation>
    <scope>NUCLEOTIDE SEQUENCE [LARGE SCALE GENOMIC DNA]</scope>
    <source>
        <strain evidence="2">T2Bo</strain>
    </source>
</reference>
<dbReference type="VEuPathDB" id="PiroplasmaDB:BBOV_III001980"/>
<reference evidence="3" key="5">
    <citation type="journal article" date="2021" name="Int. J. Parasitol.">
        <title>Comparative analysis of gene expression between Babesia bovis blood stages and kinetes allowed by improved genome annotation.</title>
        <authorList>
            <person name="Ueti M.W."/>
            <person name="Johnson W.C."/>
            <person name="Kappmeyer L.S."/>
            <person name="Herndon D.R."/>
            <person name="Mousel M.R."/>
            <person name="Reif K.E."/>
            <person name="Taus N.S."/>
            <person name="Ifeonu O.O."/>
            <person name="Silva J.C."/>
            <person name="Suarez C.E."/>
            <person name="Brayton K.A."/>
        </authorList>
    </citation>
    <scope>NUCLEOTIDE SEQUENCE [LARGE SCALE GENOMIC DNA]</scope>
</reference>
<keyword evidence="3" id="KW-1185">Reference proteome</keyword>
<dbReference type="RefSeq" id="XP_001611333.1">
    <property type="nucleotide sequence ID" value="XM_001611283.1"/>
</dbReference>
<dbReference type="EMBL" id="AAXT01000001">
    <property type="protein sequence ID" value="EDO07765.1"/>
    <property type="molecule type" value="Genomic_DNA"/>
</dbReference>
<protein>
    <submittedName>
        <fullName evidence="2">Uncharacterized protein</fullName>
    </submittedName>
</protein>
<reference evidence="1" key="3">
    <citation type="journal article" date="2014" name="BMC Genomics">
        <title>The Babesia bovis gene and promoter model: an update from full-length EST analysis.</title>
        <authorList>
            <person name="Yamagishi J."/>
            <person name="Wakaguri H."/>
            <person name="Yokoyama N."/>
            <person name="Yamashita R."/>
            <person name="Suzuki Y."/>
            <person name="Xuan X."/>
            <person name="Igarashi I."/>
        </authorList>
    </citation>
    <scope>NUCLEOTIDE SEQUENCE</scope>
    <source>
        <strain evidence="1">Texas</strain>
    </source>
</reference>
<dbReference type="FunCoup" id="A7AMI1">
    <property type="interactions" value="43"/>
</dbReference>
<dbReference type="EMBL" id="AK440790">
    <property type="protein sequence ID" value="BAN64584.1"/>
    <property type="molecule type" value="mRNA"/>
</dbReference>
<dbReference type="AlphaFoldDB" id="A7AMI1"/>
<reference evidence="3" key="4">
    <citation type="journal article" date="2020" name="Data Brief">
        <title>Transcriptome dataset of Babesia bovis life stages within vertebrate and invertebrate hosts.</title>
        <authorList>
            <person name="Ueti M.W."/>
            <person name="Johnson W.C."/>
            <person name="Kappmeyer L.S."/>
            <person name="Herndon D.R."/>
            <person name="Mousel M.R."/>
            <person name="Reif K.E."/>
            <person name="Taus N.S."/>
            <person name="Ifeonu O.O."/>
            <person name="Silva J.C."/>
            <person name="Suarez C.E."/>
            <person name="Brayton K.A."/>
        </authorList>
    </citation>
    <scope>NUCLEOTIDE SEQUENCE [LARGE SCALE GENOMIC DNA]</scope>
</reference>
<name>A7AMI1_BABBO</name>
<proteinExistence type="evidence at transcript level"/>
<sequence>MPALKFEKLLCGPAVDMFRKDFVNENIWEVEHADARKGASFTNTLTLNKDQKLVGSTSVNVDVGAANFEMKLGNKGDRYLELSSMNAHWPTMKVLSKYMFNPPNKNNACEVVAENVHPINTTQLKIIPFARDYSMFSLFNYKLNCCQLFGGMEVTGKNCTLFSNYTMALGYKRIRDEKTYQLSARVFGDKGALAKSFVGNVYVGTAHGDAQNAMAVALEHQLKDGHTKLMFSGLWHLTEPGHATPAFVKGKCDTDGQFALSYSQRFNKNIAGILTVGGNMNTTCDPATMNYGYKVTVS</sequence>
<evidence type="ECO:0000313" key="1">
    <source>
        <dbReference type="EMBL" id="BAN64584.1"/>
    </source>
</evidence>
<gene>
    <name evidence="1 2" type="ORF">BBOV_III001980</name>
</gene>
<evidence type="ECO:0000313" key="3">
    <source>
        <dbReference type="Proteomes" id="UP000002173"/>
    </source>
</evidence>